<protein>
    <submittedName>
        <fullName evidence="1">Uncharacterized protein</fullName>
    </submittedName>
</protein>
<evidence type="ECO:0000313" key="2">
    <source>
        <dbReference type="Proteomes" id="UP000595140"/>
    </source>
</evidence>
<keyword evidence="2" id="KW-1185">Reference proteome</keyword>
<name>A0A484KG29_9ASTE</name>
<dbReference type="Proteomes" id="UP000595140">
    <property type="component" value="Unassembled WGS sequence"/>
</dbReference>
<dbReference type="AlphaFoldDB" id="A0A484KG29"/>
<gene>
    <name evidence="1" type="ORF">CCAM_LOCUS3715</name>
</gene>
<accession>A0A484KG29</accession>
<reference evidence="1 2" key="1">
    <citation type="submission" date="2018-04" db="EMBL/GenBank/DDBJ databases">
        <authorList>
            <person name="Vogel A."/>
        </authorList>
    </citation>
    <scope>NUCLEOTIDE SEQUENCE [LARGE SCALE GENOMIC DNA]</scope>
</reference>
<proteinExistence type="predicted"/>
<evidence type="ECO:0000313" key="1">
    <source>
        <dbReference type="EMBL" id="VFQ61939.1"/>
    </source>
</evidence>
<dbReference type="OrthoDB" id="1704390at2759"/>
<sequence length="184" mass="19926">MRGSSFPFYVPHCMLRVVRPSCRQERRSGNHKSLQCSSINRTLASWEDGSGFSDLVSSLMDSPRVESSSGKEARDGDSAISSNVRGVSSPLLVPFITSLPPDLPSLLLSKPALVVDKDCVLRCTKLFLLGSRLEALRRCSIVINFDVSSPTRLESSALVMPVISSPRRGTILGARVAFCPSSKA</sequence>
<organism evidence="1 2">
    <name type="scientific">Cuscuta campestris</name>
    <dbReference type="NCBI Taxonomy" id="132261"/>
    <lineage>
        <taxon>Eukaryota</taxon>
        <taxon>Viridiplantae</taxon>
        <taxon>Streptophyta</taxon>
        <taxon>Embryophyta</taxon>
        <taxon>Tracheophyta</taxon>
        <taxon>Spermatophyta</taxon>
        <taxon>Magnoliopsida</taxon>
        <taxon>eudicotyledons</taxon>
        <taxon>Gunneridae</taxon>
        <taxon>Pentapetalae</taxon>
        <taxon>asterids</taxon>
        <taxon>lamiids</taxon>
        <taxon>Solanales</taxon>
        <taxon>Convolvulaceae</taxon>
        <taxon>Cuscuteae</taxon>
        <taxon>Cuscuta</taxon>
        <taxon>Cuscuta subgen. Grammica</taxon>
        <taxon>Cuscuta sect. Cleistogrammica</taxon>
    </lineage>
</organism>
<dbReference type="EMBL" id="OOIL02000204">
    <property type="protein sequence ID" value="VFQ61939.1"/>
    <property type="molecule type" value="Genomic_DNA"/>
</dbReference>